<evidence type="ECO:0000256" key="6">
    <source>
        <dbReference type="ARBA" id="ARBA00047321"/>
    </source>
</evidence>
<dbReference type="PANTHER" id="PTHR10742">
    <property type="entry name" value="FLAVIN MONOAMINE OXIDASE"/>
    <property type="match status" value="1"/>
</dbReference>
<organism evidence="8 9">
    <name type="scientific">Pararobbsia alpina</name>
    <dbReference type="NCBI Taxonomy" id="621374"/>
    <lineage>
        <taxon>Bacteria</taxon>
        <taxon>Pseudomonadati</taxon>
        <taxon>Pseudomonadota</taxon>
        <taxon>Betaproteobacteria</taxon>
        <taxon>Burkholderiales</taxon>
        <taxon>Burkholderiaceae</taxon>
        <taxon>Pararobbsia</taxon>
    </lineage>
</organism>
<proteinExistence type="inferred from homology"/>
<dbReference type="Pfam" id="PF01593">
    <property type="entry name" value="Amino_oxidase"/>
    <property type="match status" value="1"/>
</dbReference>
<dbReference type="GO" id="GO:0050361">
    <property type="term" value="F:tryptophan 2-monooxygenase activity"/>
    <property type="evidence" value="ECO:0007669"/>
    <property type="project" value="UniProtKB-EC"/>
</dbReference>
<dbReference type="SUPFAM" id="SSF51905">
    <property type="entry name" value="FAD/NAD(P)-binding domain"/>
    <property type="match status" value="1"/>
</dbReference>
<dbReference type="EC" id="1.13.12.3" evidence="3"/>
<dbReference type="Gene3D" id="3.50.50.60">
    <property type="entry name" value="FAD/NAD(P)-binding domain"/>
    <property type="match status" value="1"/>
</dbReference>
<dbReference type="RefSeq" id="WP_175107425.1">
    <property type="nucleotide sequence ID" value="NZ_CADIKM010000036.1"/>
</dbReference>
<dbReference type="Gene3D" id="1.10.405.40">
    <property type="match status" value="1"/>
</dbReference>
<dbReference type="GO" id="GO:0009851">
    <property type="term" value="P:auxin biosynthetic process"/>
    <property type="evidence" value="ECO:0007669"/>
    <property type="project" value="UniProtKB-KW"/>
</dbReference>
<dbReference type="Gene3D" id="3.90.660.10">
    <property type="match status" value="1"/>
</dbReference>
<keyword evidence="9" id="KW-1185">Reference proteome</keyword>
<reference evidence="8 9" key="1">
    <citation type="submission" date="2020-04" db="EMBL/GenBank/DDBJ databases">
        <authorList>
            <person name="De Canck E."/>
        </authorList>
    </citation>
    <scope>NUCLEOTIDE SEQUENCE [LARGE SCALE GENOMIC DNA]</scope>
    <source>
        <strain evidence="8 9">LMG 28138</strain>
    </source>
</reference>
<evidence type="ECO:0000256" key="1">
    <source>
        <dbReference type="ARBA" id="ARBA00004814"/>
    </source>
</evidence>
<dbReference type="EMBL" id="CADIKM010000036">
    <property type="protein sequence ID" value="CAB3800177.1"/>
    <property type="molecule type" value="Genomic_DNA"/>
</dbReference>
<evidence type="ECO:0000256" key="4">
    <source>
        <dbReference type="ARBA" id="ARBA00017871"/>
    </source>
</evidence>
<dbReference type="InterPro" id="IPR036188">
    <property type="entry name" value="FAD/NAD-bd_sf"/>
</dbReference>
<evidence type="ECO:0000256" key="3">
    <source>
        <dbReference type="ARBA" id="ARBA00012535"/>
    </source>
</evidence>
<comment type="pathway">
    <text evidence="1">Plant hormone metabolism; auxin biosynthesis.</text>
</comment>
<comment type="similarity">
    <text evidence="2">Belongs to the tryptophan 2-monooxygenase family.</text>
</comment>
<evidence type="ECO:0000259" key="7">
    <source>
        <dbReference type="Pfam" id="PF01593"/>
    </source>
</evidence>
<dbReference type="InterPro" id="IPR002937">
    <property type="entry name" value="Amino_oxidase"/>
</dbReference>
<dbReference type="InterPro" id="IPR050281">
    <property type="entry name" value="Flavin_monoamine_oxidase"/>
</dbReference>
<accession>A0A6S7BH43</accession>
<sequence length="648" mass="71553">MTIGSSYDYAAKRAAQLAAANRLPKALPWAGRYPNPPDLSFDYRRLVEQTGGVAQVQGAAAAHSICIVGAGIAGLTTARELYRCGFTNVTILEASDRTAGRHYTITDVAGQGLQTMYSPFEMAAMRMPYFNLEGEAPNDGRSLLAYYAKEFGLSIQDFPNPGTRWVSSTGIYLEEGLVQGDTTPVMQIWVNADGTTPPPTPQLQAVYDKWKKFEKMMIDKVSEIYGSEEWEAMWDAIVATYSNTAFRAFVKADAIDEWSAADPGNFGGLGMTDEESNYFYSIGFGDGSWGAFYDVCTLYPLRTAIFGFGSQLQLIHGRYTPAGDFNPGPYADLSFLPDSAGNSFAGPPYRGVRSFDDGMLFLPVPERGLSFYDFAMQRSDMFHTSTRVTRLEKQADGKIRVVYDVNGISAGSRDFDSVVVTVPSWIMEVGMQLQGFSQEALPQTITRAYKQAHWETSCKVYAPIDATFFTDAGNRIPPNLVTDTFVHDVYAYRYSVGGYEVPCILISYTWEDDATKLASFNDVELVDKCIAELDRILLRSTNIGQPISPYIRKEHARVVRWITEPLSLGCAKLYRAGTYSDAMSLLAYNRNTSAQSGLYFAGESFSVDAGWTEPALRGAIDTVINLCEKTGATFNGGFTMADYPQYHV</sequence>
<evidence type="ECO:0000313" key="9">
    <source>
        <dbReference type="Proteomes" id="UP000494115"/>
    </source>
</evidence>
<feature type="domain" description="Amine oxidase" evidence="7">
    <location>
        <begin position="72"/>
        <end position="617"/>
    </location>
</feature>
<comment type="catalytic activity">
    <reaction evidence="6">
        <text>L-tryptophan + O2 = indole-3-acetamide + CO2 + H2O</text>
        <dbReference type="Rhea" id="RHEA:16165"/>
        <dbReference type="ChEBI" id="CHEBI:15377"/>
        <dbReference type="ChEBI" id="CHEBI:15379"/>
        <dbReference type="ChEBI" id="CHEBI:16031"/>
        <dbReference type="ChEBI" id="CHEBI:16526"/>
        <dbReference type="ChEBI" id="CHEBI:57912"/>
        <dbReference type="EC" id="1.13.12.3"/>
    </reaction>
</comment>
<evidence type="ECO:0000256" key="5">
    <source>
        <dbReference type="ARBA" id="ARBA00023070"/>
    </source>
</evidence>
<gene>
    <name evidence="8" type="primary">iaaM</name>
    <name evidence="8" type="ORF">LMG28138_04806</name>
</gene>
<dbReference type="PANTHER" id="PTHR10742:SF410">
    <property type="entry name" value="LYSINE-SPECIFIC HISTONE DEMETHYLASE 2"/>
    <property type="match status" value="1"/>
</dbReference>
<evidence type="ECO:0000256" key="2">
    <source>
        <dbReference type="ARBA" id="ARBA00005833"/>
    </source>
</evidence>
<evidence type="ECO:0000313" key="8">
    <source>
        <dbReference type="EMBL" id="CAB3800177.1"/>
    </source>
</evidence>
<name>A0A6S7BH43_9BURK</name>
<protein>
    <recommendedName>
        <fullName evidence="4">Tryptophan 2-monooxygenase</fullName>
        <ecNumber evidence="3">1.13.12.3</ecNumber>
    </recommendedName>
</protein>
<keyword evidence="8" id="KW-0560">Oxidoreductase</keyword>
<keyword evidence="8" id="KW-0503">Monooxygenase</keyword>
<keyword evidence="5" id="KW-0073">Auxin biosynthesis</keyword>
<dbReference type="SUPFAM" id="SSF54373">
    <property type="entry name" value="FAD-linked reductases, C-terminal domain"/>
    <property type="match status" value="1"/>
</dbReference>
<dbReference type="AlphaFoldDB" id="A0A6S7BH43"/>
<dbReference type="Proteomes" id="UP000494115">
    <property type="component" value="Unassembled WGS sequence"/>
</dbReference>